<evidence type="ECO:0000313" key="1">
    <source>
        <dbReference type="EMBL" id="KAK4312018.1"/>
    </source>
</evidence>
<dbReference type="AlphaFoldDB" id="A0AAE1U6B0"/>
<dbReference type="EMBL" id="JAWZYT010001449">
    <property type="protein sequence ID" value="KAK4312018.1"/>
    <property type="molecule type" value="Genomic_DNA"/>
</dbReference>
<sequence>MERGLAVEVLDNAVWWRRLGHLSYLHHSQHLLLGHQAWIISHMEKRQTRDLTSESKDPAIRSRRCLFGPQKRSWNTIKLHHSATVFDEKRVIMK</sequence>
<accession>A0AAE1U6B0</accession>
<proteinExistence type="predicted"/>
<evidence type="ECO:0000313" key="2">
    <source>
        <dbReference type="Proteomes" id="UP001292094"/>
    </source>
</evidence>
<keyword evidence="2" id="KW-1185">Reference proteome</keyword>
<gene>
    <name evidence="1" type="ORF">Pmani_016511</name>
</gene>
<dbReference type="Proteomes" id="UP001292094">
    <property type="component" value="Unassembled WGS sequence"/>
</dbReference>
<name>A0AAE1U6B0_9EUCA</name>
<organism evidence="1 2">
    <name type="scientific">Petrolisthes manimaculis</name>
    <dbReference type="NCBI Taxonomy" id="1843537"/>
    <lineage>
        <taxon>Eukaryota</taxon>
        <taxon>Metazoa</taxon>
        <taxon>Ecdysozoa</taxon>
        <taxon>Arthropoda</taxon>
        <taxon>Crustacea</taxon>
        <taxon>Multicrustacea</taxon>
        <taxon>Malacostraca</taxon>
        <taxon>Eumalacostraca</taxon>
        <taxon>Eucarida</taxon>
        <taxon>Decapoda</taxon>
        <taxon>Pleocyemata</taxon>
        <taxon>Anomura</taxon>
        <taxon>Galatheoidea</taxon>
        <taxon>Porcellanidae</taxon>
        <taxon>Petrolisthes</taxon>
    </lineage>
</organism>
<comment type="caution">
    <text evidence="1">The sequence shown here is derived from an EMBL/GenBank/DDBJ whole genome shotgun (WGS) entry which is preliminary data.</text>
</comment>
<reference evidence="1" key="1">
    <citation type="submission" date="2023-11" db="EMBL/GenBank/DDBJ databases">
        <title>Genome assemblies of two species of porcelain crab, Petrolisthes cinctipes and Petrolisthes manimaculis (Anomura: Porcellanidae).</title>
        <authorList>
            <person name="Angst P."/>
        </authorList>
    </citation>
    <scope>NUCLEOTIDE SEQUENCE</scope>
    <source>
        <strain evidence="1">PB745_02</strain>
        <tissue evidence="1">Gill</tissue>
    </source>
</reference>
<protein>
    <submittedName>
        <fullName evidence="1">Uncharacterized protein</fullName>
    </submittedName>
</protein>